<dbReference type="Gene3D" id="1.20.1070.10">
    <property type="entry name" value="Rhodopsin 7-helix transmembrane proteins"/>
    <property type="match status" value="1"/>
</dbReference>
<feature type="compositionally biased region" description="Low complexity" evidence="11">
    <location>
        <begin position="314"/>
        <end position="327"/>
    </location>
</feature>
<evidence type="ECO:0000256" key="8">
    <source>
        <dbReference type="ARBA" id="ARBA00023180"/>
    </source>
</evidence>
<dbReference type="SUPFAM" id="SSF81321">
    <property type="entry name" value="Family A G protein-coupled receptor-like"/>
    <property type="match status" value="1"/>
</dbReference>
<proteinExistence type="inferred from homology"/>
<gene>
    <name evidence="14" type="ORF">P5673_021331</name>
</gene>
<feature type="transmembrane region" description="Helical" evidence="12">
    <location>
        <begin position="230"/>
        <end position="254"/>
    </location>
</feature>
<evidence type="ECO:0000256" key="4">
    <source>
        <dbReference type="ARBA" id="ARBA00022989"/>
    </source>
</evidence>
<feature type="transmembrane region" description="Helical" evidence="12">
    <location>
        <begin position="18"/>
        <end position="42"/>
    </location>
</feature>
<dbReference type="GO" id="GO:0005886">
    <property type="term" value="C:plasma membrane"/>
    <property type="evidence" value="ECO:0007669"/>
    <property type="project" value="UniProtKB-SubCell"/>
</dbReference>
<keyword evidence="9 10" id="KW-0807">Transducer</keyword>
<evidence type="ECO:0000256" key="10">
    <source>
        <dbReference type="RuleBase" id="RU000688"/>
    </source>
</evidence>
<dbReference type="AlphaFoldDB" id="A0AAD9V0K2"/>
<dbReference type="PANTHER" id="PTHR22752:SF14">
    <property type="entry name" value="G-PROTEIN COUPLED RECEPTORS FAMILY 1 PROFILE DOMAIN-CONTAINING PROTEIN"/>
    <property type="match status" value="1"/>
</dbReference>
<organism evidence="14 15">
    <name type="scientific">Acropora cervicornis</name>
    <name type="common">Staghorn coral</name>
    <dbReference type="NCBI Taxonomy" id="6130"/>
    <lineage>
        <taxon>Eukaryota</taxon>
        <taxon>Metazoa</taxon>
        <taxon>Cnidaria</taxon>
        <taxon>Anthozoa</taxon>
        <taxon>Hexacorallia</taxon>
        <taxon>Scleractinia</taxon>
        <taxon>Astrocoeniina</taxon>
        <taxon>Acroporidae</taxon>
        <taxon>Acropora</taxon>
    </lineage>
</organism>
<evidence type="ECO:0000259" key="13">
    <source>
        <dbReference type="PROSITE" id="PS50262"/>
    </source>
</evidence>
<keyword evidence="8" id="KW-0325">Glycoprotein</keyword>
<comment type="caution">
    <text evidence="14">The sequence shown here is derived from an EMBL/GenBank/DDBJ whole genome shotgun (WGS) entry which is preliminary data.</text>
</comment>
<evidence type="ECO:0000256" key="7">
    <source>
        <dbReference type="ARBA" id="ARBA00023170"/>
    </source>
</evidence>
<dbReference type="Proteomes" id="UP001249851">
    <property type="component" value="Unassembled WGS sequence"/>
</dbReference>
<dbReference type="PANTHER" id="PTHR22752">
    <property type="entry name" value="G PROTEIN-COUPLED RECEPTOR"/>
    <property type="match status" value="1"/>
</dbReference>
<dbReference type="SMART" id="SM01381">
    <property type="entry name" value="7TM_GPCR_Srsx"/>
    <property type="match status" value="1"/>
</dbReference>
<dbReference type="InterPro" id="IPR000276">
    <property type="entry name" value="GPCR_Rhodpsn"/>
</dbReference>
<evidence type="ECO:0000256" key="3">
    <source>
        <dbReference type="ARBA" id="ARBA00022692"/>
    </source>
</evidence>
<keyword evidence="3 10" id="KW-0812">Transmembrane</keyword>
<keyword evidence="4 12" id="KW-1133">Transmembrane helix</keyword>
<evidence type="ECO:0000313" key="14">
    <source>
        <dbReference type="EMBL" id="KAK2556771.1"/>
    </source>
</evidence>
<dbReference type="PRINTS" id="PR00237">
    <property type="entry name" value="GPCRRHODOPSN"/>
</dbReference>
<dbReference type="InterPro" id="IPR008365">
    <property type="entry name" value="Prostanoid_rcpt"/>
</dbReference>
<name>A0AAD9V0K2_ACRCE</name>
<keyword evidence="5 10" id="KW-0297">G-protein coupled receptor</keyword>
<dbReference type="PROSITE" id="PS00237">
    <property type="entry name" value="G_PROTEIN_RECEP_F1_1"/>
    <property type="match status" value="1"/>
</dbReference>
<evidence type="ECO:0000256" key="5">
    <source>
        <dbReference type="ARBA" id="ARBA00023040"/>
    </source>
</evidence>
<evidence type="ECO:0000256" key="6">
    <source>
        <dbReference type="ARBA" id="ARBA00023136"/>
    </source>
</evidence>
<dbReference type="EMBL" id="JARQWQ010000054">
    <property type="protein sequence ID" value="KAK2556771.1"/>
    <property type="molecule type" value="Genomic_DNA"/>
</dbReference>
<feature type="domain" description="G-protein coupled receptors family 1 profile" evidence="13">
    <location>
        <begin position="33"/>
        <end position="286"/>
    </location>
</feature>
<keyword evidence="7 10" id="KW-0675">Receptor</keyword>
<evidence type="ECO:0000256" key="1">
    <source>
        <dbReference type="ARBA" id="ARBA00004651"/>
    </source>
</evidence>
<comment type="similarity">
    <text evidence="10">Belongs to the G-protein coupled receptor 1 family.</text>
</comment>
<feature type="transmembrane region" description="Helical" evidence="12">
    <location>
        <begin position="177"/>
        <end position="200"/>
    </location>
</feature>
<reference evidence="14" key="2">
    <citation type="journal article" date="2023" name="Science">
        <title>Genomic signatures of disease resistance in endangered staghorn corals.</title>
        <authorList>
            <person name="Vollmer S.V."/>
            <person name="Selwyn J.D."/>
            <person name="Despard B.A."/>
            <person name="Roesel C.L."/>
        </authorList>
    </citation>
    <scope>NUCLEOTIDE SEQUENCE</scope>
    <source>
        <strain evidence="14">K2</strain>
    </source>
</reference>
<evidence type="ECO:0000256" key="11">
    <source>
        <dbReference type="SAM" id="MobiDB-lite"/>
    </source>
</evidence>
<accession>A0AAD9V0K2</accession>
<dbReference type="PRINTS" id="PR01788">
    <property type="entry name" value="PROSTANOIDR"/>
</dbReference>
<keyword evidence="2" id="KW-1003">Cell membrane</keyword>
<feature type="region of interest" description="Disordered" evidence="11">
    <location>
        <begin position="304"/>
        <end position="383"/>
    </location>
</feature>
<comment type="subcellular location">
    <subcellularLocation>
        <location evidence="1">Cell membrane</location>
        <topology evidence="1">Multi-pass membrane protein</topology>
    </subcellularLocation>
</comment>
<dbReference type="PROSITE" id="PS50262">
    <property type="entry name" value="G_PROTEIN_RECEP_F1_2"/>
    <property type="match status" value="1"/>
</dbReference>
<keyword evidence="15" id="KW-1185">Reference proteome</keyword>
<protein>
    <submittedName>
        <fullName evidence="14">Melatonin receptor type 1A</fullName>
    </submittedName>
</protein>
<keyword evidence="6 12" id="KW-0472">Membrane</keyword>
<feature type="transmembrane region" description="Helical" evidence="12">
    <location>
        <begin position="96"/>
        <end position="118"/>
    </location>
</feature>
<reference evidence="14" key="1">
    <citation type="journal article" date="2023" name="G3 (Bethesda)">
        <title>Whole genome assembly and annotation of the endangered Caribbean coral Acropora cervicornis.</title>
        <authorList>
            <person name="Selwyn J.D."/>
            <person name="Vollmer S.V."/>
        </authorList>
    </citation>
    <scope>NUCLEOTIDE SEQUENCE</scope>
    <source>
        <strain evidence="14">K2</strain>
    </source>
</reference>
<feature type="transmembrane region" description="Helical" evidence="12">
    <location>
        <begin position="54"/>
        <end position="76"/>
    </location>
</feature>
<sequence length="383" mass="43033">MAHSALPDFHWSTVSVSILAPIVALIIILGMIGNILVIIVLWQKKRRSHRKTGSFFLISLALADILASANLIFMLATIINKGEWIFGEPLCKLNGFLTVLLGATSLLTLCAISVNRYFKIVEVGKYDRIFSYGNTLRILAVTWFIPFILSLAPIIGWSEHEYQVGKCVCHFLFSRSVSYTLTFVTVVVAIPFSVILFCYLKIYKIIKSHGAMMGNLRREQPSINVEDIKIATTLFTVIVVFIICYIPASVINFLDMTHLGFRIPHWLDMLSFVLVVSNHANNPIIYNALNRSFRQSFREVLHVSSPRERRPSSRMHSGSSSKSSMPRCLQSKCGKSDKNPDNPCFQHSSSSSDKDTPEVIESLDFDQPTMPSKAGYPHEASYC</sequence>
<dbReference type="Pfam" id="PF00001">
    <property type="entry name" value="7tm_1"/>
    <property type="match status" value="1"/>
</dbReference>
<evidence type="ECO:0000313" key="15">
    <source>
        <dbReference type="Proteomes" id="UP001249851"/>
    </source>
</evidence>
<evidence type="ECO:0000256" key="9">
    <source>
        <dbReference type="ARBA" id="ARBA00023224"/>
    </source>
</evidence>
<feature type="transmembrane region" description="Helical" evidence="12">
    <location>
        <begin position="138"/>
        <end position="157"/>
    </location>
</feature>
<evidence type="ECO:0000256" key="2">
    <source>
        <dbReference type="ARBA" id="ARBA00022475"/>
    </source>
</evidence>
<evidence type="ECO:0000256" key="12">
    <source>
        <dbReference type="SAM" id="Phobius"/>
    </source>
</evidence>
<dbReference type="CDD" id="cd00637">
    <property type="entry name" value="7tm_classA_rhodopsin-like"/>
    <property type="match status" value="1"/>
</dbReference>
<dbReference type="InterPro" id="IPR017452">
    <property type="entry name" value="GPCR_Rhodpsn_7TM"/>
</dbReference>
<dbReference type="GO" id="GO:0004930">
    <property type="term" value="F:G protein-coupled receptor activity"/>
    <property type="evidence" value="ECO:0007669"/>
    <property type="project" value="UniProtKB-KW"/>
</dbReference>